<organism evidence="7 8">
    <name type="scientific">Durusdinium trenchii</name>
    <dbReference type="NCBI Taxonomy" id="1381693"/>
    <lineage>
        <taxon>Eukaryota</taxon>
        <taxon>Sar</taxon>
        <taxon>Alveolata</taxon>
        <taxon>Dinophyceae</taxon>
        <taxon>Suessiales</taxon>
        <taxon>Symbiodiniaceae</taxon>
        <taxon>Durusdinium</taxon>
    </lineage>
</organism>
<dbReference type="EMBL" id="CAXAMM010041984">
    <property type="protein sequence ID" value="CAK9102230.1"/>
    <property type="molecule type" value="Genomic_DNA"/>
</dbReference>
<dbReference type="Pfam" id="PF00262">
    <property type="entry name" value="Calreticulin"/>
    <property type="match status" value="2"/>
</dbReference>
<keyword evidence="5" id="KW-1133">Transmembrane helix</keyword>
<protein>
    <submittedName>
        <fullName evidence="7">Calreticulin</fullName>
    </submittedName>
</protein>
<accession>A0ABP0RQ32</accession>
<dbReference type="SUPFAM" id="SSF49899">
    <property type="entry name" value="Concanavalin A-like lectins/glucanases"/>
    <property type="match status" value="1"/>
</dbReference>
<keyword evidence="3 5" id="KW-0256">Endoplasmic reticulum</keyword>
<feature type="compositionally biased region" description="Acidic residues" evidence="6">
    <location>
        <begin position="250"/>
        <end position="259"/>
    </location>
</feature>
<comment type="similarity">
    <text evidence="2 5">Belongs to the calreticulin family.</text>
</comment>
<feature type="region of interest" description="Disordered" evidence="6">
    <location>
        <begin position="243"/>
        <end position="272"/>
    </location>
</feature>
<dbReference type="SUPFAM" id="SSF63887">
    <property type="entry name" value="P-domain of calnexin/calreticulin"/>
    <property type="match status" value="1"/>
</dbReference>
<comment type="caution">
    <text evidence="7">The sequence shown here is derived from an EMBL/GenBank/DDBJ whole genome shotgun (WGS) entry which is preliminary data.</text>
</comment>
<evidence type="ECO:0000256" key="6">
    <source>
        <dbReference type="SAM" id="MobiDB-lite"/>
    </source>
</evidence>
<feature type="region of interest" description="Disordered" evidence="6">
    <location>
        <begin position="580"/>
        <end position="601"/>
    </location>
</feature>
<proteinExistence type="inferred from homology"/>
<dbReference type="Proteomes" id="UP001642464">
    <property type="component" value="Unassembled WGS sequence"/>
</dbReference>
<dbReference type="InterPro" id="IPR001580">
    <property type="entry name" value="Calret/calnex"/>
</dbReference>
<reference evidence="7 8" key="1">
    <citation type="submission" date="2024-02" db="EMBL/GenBank/DDBJ databases">
        <authorList>
            <person name="Chen Y."/>
            <person name="Shah S."/>
            <person name="Dougan E. K."/>
            <person name="Thang M."/>
            <person name="Chan C."/>
        </authorList>
    </citation>
    <scope>NUCLEOTIDE SEQUENCE [LARGE SCALE GENOMIC DNA]</scope>
</reference>
<evidence type="ECO:0000256" key="4">
    <source>
        <dbReference type="ARBA" id="ARBA00023186"/>
    </source>
</evidence>
<keyword evidence="5" id="KW-0812">Transmembrane</keyword>
<evidence type="ECO:0000256" key="3">
    <source>
        <dbReference type="ARBA" id="ARBA00022824"/>
    </source>
</evidence>
<dbReference type="InterPro" id="IPR013320">
    <property type="entry name" value="ConA-like_dom_sf"/>
</dbReference>
<feature type="transmembrane region" description="Helical" evidence="5">
    <location>
        <begin position="546"/>
        <end position="567"/>
    </location>
</feature>
<name>A0ABP0RQ32_9DINO</name>
<evidence type="ECO:0000256" key="1">
    <source>
        <dbReference type="ARBA" id="ARBA00004240"/>
    </source>
</evidence>
<dbReference type="InterPro" id="IPR009033">
    <property type="entry name" value="Calreticulin/calnexin_P_dom_sf"/>
</dbReference>
<feature type="transmembrane region" description="Helical" evidence="5">
    <location>
        <begin position="393"/>
        <end position="414"/>
    </location>
</feature>
<evidence type="ECO:0000313" key="8">
    <source>
        <dbReference type="Proteomes" id="UP001642464"/>
    </source>
</evidence>
<keyword evidence="8" id="KW-1185">Reference proteome</keyword>
<dbReference type="Gene3D" id="2.10.250.10">
    <property type="entry name" value="Calreticulin/calnexin, P domain"/>
    <property type="match status" value="1"/>
</dbReference>
<keyword evidence="4 5" id="KW-0143">Chaperone</keyword>
<comment type="subcellular location">
    <subcellularLocation>
        <location evidence="1">Endoplasmic reticulum</location>
    </subcellularLocation>
</comment>
<evidence type="ECO:0000256" key="5">
    <source>
        <dbReference type="RuleBase" id="RU362126"/>
    </source>
</evidence>
<dbReference type="PRINTS" id="PR00626">
    <property type="entry name" value="CALRETICULIN"/>
</dbReference>
<dbReference type="Gene3D" id="2.60.120.200">
    <property type="match status" value="1"/>
</dbReference>
<evidence type="ECO:0000313" key="7">
    <source>
        <dbReference type="EMBL" id="CAK9102230.1"/>
    </source>
</evidence>
<evidence type="ECO:0000256" key="2">
    <source>
        <dbReference type="ARBA" id="ARBA00010983"/>
    </source>
</evidence>
<keyword evidence="5" id="KW-0472">Membrane</keyword>
<dbReference type="PANTHER" id="PTHR11073">
    <property type="entry name" value="CALRETICULIN AND CALNEXIN"/>
    <property type="match status" value="1"/>
</dbReference>
<feature type="transmembrane region" description="Helical" evidence="5">
    <location>
        <begin position="478"/>
        <end position="498"/>
    </location>
</feature>
<gene>
    <name evidence="7" type="ORF">SCF082_LOCUS47782</name>
</gene>
<sequence>MLGGLLLSAVLIEGKIYFSETFGEGWQQRWRLSTWKEGHAEKMGKWQTSAGKWYRDEVEDAGLQTAEIMKFYAISASFEPFSNEGKELIVQYQAKYEKDLACGGGYLKLGPSTEDLSKFGDSTKYNIMFGPDQCNAEKRTHLIFRYGGRNFLKKAELPYKQEGEGLSHLYTLHLKPDNTVRVLVDLDKIYEGSLKDDWEMLPPREIADPKDQKPSDWLDEEMMEDPADVKPPDWVESKMMVDPKAGKPEEWDDEEDGEWDAPKIENPNFKGPWLPRKIPNPDYKGTWKARIVPNPDFSDDPDLYKYSDIGYVGFDVWQVKGGTIFDNIIITDSLKEAEDMAQKWKALREGLIAVEAAEAAEAANRSDADGTATPETPGAVQAPVLHMACAMCMFASLLCLMTIVSIGLLVYLAYEYTKHSTDNCDVPLQLWVQVVSLTALFNLACNQQDRYGTLGARIFCGWSFDPENPERMPMRVQAYNLLVPIFTAVWNCVGLYWVSQAKEPGKDAHKGVSGTVSVSEEGEFRPCSEVAPGLLSAVHAYASFNLTYSFFILLGVAGLSQILFWLARRGLIRVSDAAPPGSLERNTEARGRHRGRGDPPS</sequence>